<evidence type="ECO:0000313" key="8">
    <source>
        <dbReference type="Proteomes" id="UP000293360"/>
    </source>
</evidence>
<keyword evidence="4" id="KW-0560">Oxidoreductase</keyword>
<dbReference type="Proteomes" id="UP000293360">
    <property type="component" value="Unassembled WGS sequence"/>
</dbReference>
<sequence>MAIASNMTPEEKHFLAGKRIIVAGAGMAGLAFVTGLRRQWNPALQPPEIVIYERDTQETSVSREGFSLSLAGYDETGGLYALKQLGLLDEVLPHVLLGLEGTGSFKVWGRDFGEQMSVRYKPARGLPSAGIRIARKNLRKVLLDAVEATDNITWGSACVEAQKLASGRVKVKLARGEHDSKADDEDECDLLVVADGASSKLRACLRPDDTLRYAGAVQLGGSAKFEDKIPHPLDDNWGMLLSGRGVACFLSPIDHHSVVWALSRLEAQERRRINPNDPETAEKVIQEGLDLGHMFGEPFQTIVKATDPATVFSMPARDKQPFYHDVSDLGPIVFIGDSNHAVSPFAGYGASLAMKDGWDLAEQIRAASDVERAVTSYDAISVPRAIKVIKESHWRIEMAHSTGIKGMVFRCFIAFGGFLLWLTGRA</sequence>
<dbReference type="GO" id="GO:0071949">
    <property type="term" value="F:FAD binding"/>
    <property type="evidence" value="ECO:0007669"/>
    <property type="project" value="InterPro"/>
</dbReference>
<dbReference type="InterPro" id="IPR036188">
    <property type="entry name" value="FAD/NAD-bd_sf"/>
</dbReference>
<keyword evidence="3" id="KW-0274">FAD</keyword>
<dbReference type="AlphaFoldDB" id="A0A4Q4T1T6"/>
<comment type="caution">
    <text evidence="7">The sequence shown here is derived from an EMBL/GenBank/DDBJ whole genome shotgun (WGS) entry which is preliminary data.</text>
</comment>
<keyword evidence="8" id="KW-1185">Reference proteome</keyword>
<evidence type="ECO:0000256" key="3">
    <source>
        <dbReference type="ARBA" id="ARBA00022827"/>
    </source>
</evidence>
<dbReference type="PANTHER" id="PTHR46972">
    <property type="entry name" value="MONOOXYGENASE ASQM-RELATED"/>
    <property type="match status" value="1"/>
</dbReference>
<keyword evidence="5" id="KW-0503">Monooxygenase</keyword>
<dbReference type="GO" id="GO:0004497">
    <property type="term" value="F:monooxygenase activity"/>
    <property type="evidence" value="ECO:0007669"/>
    <property type="project" value="UniProtKB-KW"/>
</dbReference>
<dbReference type="Gene3D" id="3.50.50.60">
    <property type="entry name" value="FAD/NAD(P)-binding domain"/>
    <property type="match status" value="1"/>
</dbReference>
<evidence type="ECO:0000256" key="2">
    <source>
        <dbReference type="ARBA" id="ARBA00022630"/>
    </source>
</evidence>
<evidence type="ECO:0000256" key="1">
    <source>
        <dbReference type="ARBA" id="ARBA00005179"/>
    </source>
</evidence>
<dbReference type="Pfam" id="PF01494">
    <property type="entry name" value="FAD_binding_3"/>
    <property type="match status" value="1"/>
</dbReference>
<dbReference type="PRINTS" id="PR00420">
    <property type="entry name" value="RNGMNOXGNASE"/>
</dbReference>
<evidence type="ECO:0000313" key="7">
    <source>
        <dbReference type="EMBL" id="RYO92871.1"/>
    </source>
</evidence>
<evidence type="ECO:0000259" key="6">
    <source>
        <dbReference type="Pfam" id="PF01494"/>
    </source>
</evidence>
<comment type="pathway">
    <text evidence="1">Secondary metabolite biosynthesis.</text>
</comment>
<dbReference type="STRING" id="155417.A0A4Q4T1T6"/>
<protein>
    <recommendedName>
        <fullName evidence="6">FAD-binding domain-containing protein</fullName>
    </recommendedName>
</protein>
<gene>
    <name evidence="7" type="ORF">DL764_008075</name>
</gene>
<dbReference type="EMBL" id="QJNU01000599">
    <property type="protein sequence ID" value="RYO92871.1"/>
    <property type="molecule type" value="Genomic_DNA"/>
</dbReference>
<evidence type="ECO:0000256" key="4">
    <source>
        <dbReference type="ARBA" id="ARBA00023002"/>
    </source>
</evidence>
<proteinExistence type="predicted"/>
<reference evidence="7 8" key="1">
    <citation type="submission" date="2018-06" db="EMBL/GenBank/DDBJ databases">
        <title>Complete Genomes of Monosporascus.</title>
        <authorList>
            <person name="Robinson A.J."/>
            <person name="Natvig D.O."/>
        </authorList>
    </citation>
    <scope>NUCLEOTIDE SEQUENCE [LARGE SCALE GENOMIC DNA]</scope>
    <source>
        <strain evidence="7 8">CBS 110550</strain>
    </source>
</reference>
<accession>A0A4Q4T1T6</accession>
<feature type="domain" description="FAD-binding" evidence="6">
    <location>
        <begin position="75"/>
        <end position="390"/>
    </location>
</feature>
<keyword evidence="2" id="KW-0285">Flavoprotein</keyword>
<name>A0A4Q4T1T6_9PEZI</name>
<dbReference type="OrthoDB" id="655030at2759"/>
<dbReference type="PANTHER" id="PTHR46972:SF1">
    <property type="entry name" value="FAD DEPENDENT OXIDOREDUCTASE DOMAIN-CONTAINING PROTEIN"/>
    <property type="match status" value="1"/>
</dbReference>
<dbReference type="SUPFAM" id="SSF51905">
    <property type="entry name" value="FAD/NAD(P)-binding domain"/>
    <property type="match status" value="1"/>
</dbReference>
<dbReference type="InterPro" id="IPR002938">
    <property type="entry name" value="FAD-bd"/>
</dbReference>
<organism evidence="7 8">
    <name type="scientific">Monosporascus ibericus</name>
    <dbReference type="NCBI Taxonomy" id="155417"/>
    <lineage>
        <taxon>Eukaryota</taxon>
        <taxon>Fungi</taxon>
        <taxon>Dikarya</taxon>
        <taxon>Ascomycota</taxon>
        <taxon>Pezizomycotina</taxon>
        <taxon>Sordariomycetes</taxon>
        <taxon>Xylariomycetidae</taxon>
        <taxon>Xylariales</taxon>
        <taxon>Xylariales incertae sedis</taxon>
        <taxon>Monosporascus</taxon>
    </lineage>
</organism>
<evidence type="ECO:0000256" key="5">
    <source>
        <dbReference type="ARBA" id="ARBA00023033"/>
    </source>
</evidence>